<organism evidence="2">
    <name type="scientific">Castor canadensis</name>
    <name type="common">American beaver</name>
    <dbReference type="NCBI Taxonomy" id="51338"/>
    <lineage>
        <taxon>Eukaryota</taxon>
        <taxon>Metazoa</taxon>
        <taxon>Chordata</taxon>
        <taxon>Craniata</taxon>
        <taxon>Vertebrata</taxon>
        <taxon>Euteleostomi</taxon>
        <taxon>Mammalia</taxon>
        <taxon>Eutheria</taxon>
        <taxon>Euarchontoglires</taxon>
        <taxon>Glires</taxon>
        <taxon>Rodentia</taxon>
        <taxon>Castorimorpha</taxon>
        <taxon>Castoridae</taxon>
        <taxon>Castor</taxon>
    </lineage>
</organism>
<name>A0A8C0WM32_CASCN</name>
<accession>A0A8C0WM32</accession>
<feature type="transmembrane region" description="Helical" evidence="1">
    <location>
        <begin position="21"/>
        <end position="43"/>
    </location>
</feature>
<reference evidence="2" key="1">
    <citation type="submission" date="2023-09" db="UniProtKB">
        <authorList>
            <consortium name="Ensembl"/>
        </authorList>
    </citation>
    <scope>IDENTIFICATION</scope>
</reference>
<keyword evidence="1" id="KW-0812">Transmembrane</keyword>
<proteinExistence type="predicted"/>
<dbReference type="AlphaFoldDB" id="A0A8C0WM32"/>
<sequence>DRFLSLLTKRFMSLCNWNYKLAGVVCSFIAWFLGIVLANSRFWRVWEFESNTVHFVYIGFWEAYYNLKVNISGSVFEWTVHTTISMSWTVPPDLHYGKDLLLLANFMKLVVLIFSKEAYFISWVNGPYPNFRRFCYNMSIFFLVLSSACTMGAVIWNYAVDFYGQTTLDFPGTFPVTKEALIKKHLSHVFPLGMLTATFSLISAVMFMSEIYAMKREPSEARGFGQICLPKGLSSGLLCFQSTLIIFLNKFSTCSQFCCIPLLT</sequence>
<feature type="transmembrane region" description="Helical" evidence="1">
    <location>
        <begin position="189"/>
        <end position="208"/>
    </location>
</feature>
<keyword evidence="1" id="KW-1133">Transmembrane helix</keyword>
<feature type="transmembrane region" description="Helical" evidence="1">
    <location>
        <begin position="134"/>
        <end position="159"/>
    </location>
</feature>
<keyword evidence="1" id="KW-0472">Membrane</keyword>
<dbReference type="Gene3D" id="1.20.140.150">
    <property type="match status" value="1"/>
</dbReference>
<evidence type="ECO:0000313" key="2">
    <source>
        <dbReference type="Ensembl" id="ENSCCNP00000012979.1"/>
    </source>
</evidence>
<evidence type="ECO:0000256" key="1">
    <source>
        <dbReference type="SAM" id="Phobius"/>
    </source>
</evidence>
<protein>
    <submittedName>
        <fullName evidence="2">Uncharacterized protein</fullName>
    </submittedName>
</protein>
<dbReference type="Ensembl" id="ENSCCNT00000017042.1">
    <property type="protein sequence ID" value="ENSCCNP00000012979.1"/>
    <property type="gene ID" value="ENSCCNG00000013478.1"/>
</dbReference>
<feature type="transmembrane region" description="Helical" evidence="1">
    <location>
        <begin position="100"/>
        <end position="122"/>
    </location>
</feature>